<dbReference type="EMBL" id="JAWJWI010000027">
    <property type="protein sequence ID" value="MDV4190289.1"/>
    <property type="molecule type" value="Genomic_DNA"/>
</dbReference>
<evidence type="ECO:0000313" key="1">
    <source>
        <dbReference type="EMBL" id="MDV4190289.1"/>
    </source>
</evidence>
<sequence>MNLKAYREEQLNVIAEIEDNLKFITGNNGFHMSHRSLDGTEVDTTADHIERCRRHLDVMKRAVEITDANIAKSGE</sequence>
<comment type="caution">
    <text evidence="1">The sequence shown here is derived from an EMBL/GenBank/DDBJ whole genome shotgun (WGS) entry which is preliminary data.</text>
</comment>
<organism evidence="1 2">
    <name type="scientific">Rhizobium brockwellii</name>
    <dbReference type="NCBI Taxonomy" id="3019932"/>
    <lineage>
        <taxon>Bacteria</taxon>
        <taxon>Pseudomonadati</taxon>
        <taxon>Pseudomonadota</taxon>
        <taxon>Alphaproteobacteria</taxon>
        <taxon>Hyphomicrobiales</taxon>
        <taxon>Rhizobiaceae</taxon>
        <taxon>Rhizobium/Agrobacterium group</taxon>
        <taxon>Rhizobium</taxon>
    </lineage>
</organism>
<keyword evidence="2" id="KW-1185">Reference proteome</keyword>
<evidence type="ECO:0000313" key="2">
    <source>
        <dbReference type="Proteomes" id="UP001187203"/>
    </source>
</evidence>
<protein>
    <submittedName>
        <fullName evidence="1">Uncharacterized protein</fullName>
    </submittedName>
</protein>
<name>A0ABU3YWU6_9HYPH</name>
<accession>A0ABU3YWU6</accession>
<dbReference type="RefSeq" id="WP_317277239.1">
    <property type="nucleotide sequence ID" value="NZ_JAWJWH010000027.1"/>
</dbReference>
<proteinExistence type="predicted"/>
<dbReference type="Proteomes" id="UP001187203">
    <property type="component" value="Unassembled WGS sequence"/>
</dbReference>
<gene>
    <name evidence="1" type="ORF">R1523_32875</name>
</gene>
<reference evidence="2" key="1">
    <citation type="journal article" date="2023" name="Int. J. Mol. Sci.">
        <title>Genomic and Metabolic Characterization of Plant Growth-Promoting Rhizobacteria Isolated from Nodules of Clovers Grown in Non-Farmed Soil.</title>
        <authorList>
            <person name="Wojcik M."/>
            <person name="Koper P."/>
            <person name="Zebracki K."/>
            <person name="Marczak M."/>
            <person name="Mazur A."/>
        </authorList>
    </citation>
    <scope>NUCLEOTIDE SEQUENCE [LARGE SCALE GENOMIC DNA]</scope>
    <source>
        <strain evidence="2">KB12</strain>
    </source>
</reference>